<dbReference type="Pfam" id="PF00535">
    <property type="entry name" value="Glycos_transf_2"/>
    <property type="match status" value="1"/>
</dbReference>
<dbReference type="InterPro" id="IPR029044">
    <property type="entry name" value="Nucleotide-diphossugar_trans"/>
</dbReference>
<dbReference type="Gene3D" id="3.90.550.10">
    <property type="entry name" value="Spore Coat Polysaccharide Biosynthesis Protein SpsA, Chain A"/>
    <property type="match status" value="1"/>
</dbReference>
<evidence type="ECO:0000259" key="1">
    <source>
        <dbReference type="Pfam" id="PF00535"/>
    </source>
</evidence>
<sequence>MHQHLHHFAHVQENILLLVHIGRNNIASGDSPYDILRGMLELIDRISGVSLFALFQREITHFPLSPLQRYNNIIRHEDLDDLTSEAEWIYNPMPNITYQQKACSCPKGTLNLSSFLNPDELDVIIRQRAEQYKSYQTRKKSMLNQFLLAPPNSPLQYPIQGFVVSPLKKSVIPGLSVNSVQKQNYQVTLSVSSGVLAVESLQEKGKVKGQGEKALSISASSLQSLNDLLGRVSYRSTVYSIKSGDLVHFTFGQYKAIFPVVIQQPTVPVLYAFGEDIQSQVTITTKTFLRYPELNHLIRSIRKFYKNITIIIADDSFNPQKVNGTNIEQYFMPPAQGWFAGRNLVISQVTTKYFLWVDDDFEFTDKTKIEKFVEIMESMPELDVVGGSVRSTTFSHMLVLEDGDEEGGCLRKVKGTYQPIPGFPDCFFTSVVINFFLARTDAVRKVGFDPLLKRVGHSDFFIDGLGQLLVASCPIISTGHQFKRGQMQHPQYHKYRYPPKSETTKKMYLHFVKNHLKCIKY</sequence>
<comment type="caution">
    <text evidence="2">The sequence shown here is derived from an EMBL/GenBank/DDBJ whole genome shotgun (WGS) entry which is preliminary data.</text>
</comment>
<evidence type="ECO:0000313" key="2">
    <source>
        <dbReference type="EMBL" id="KAJ8253607.1"/>
    </source>
</evidence>
<dbReference type="GO" id="GO:0019276">
    <property type="term" value="P:UDP-N-acetylgalactosamine metabolic process"/>
    <property type="evidence" value="ECO:0007669"/>
    <property type="project" value="TreeGrafter"/>
</dbReference>
<dbReference type="GO" id="GO:0006047">
    <property type="term" value="P:UDP-N-acetylglucosamine metabolic process"/>
    <property type="evidence" value="ECO:0007669"/>
    <property type="project" value="TreeGrafter"/>
</dbReference>
<dbReference type="AlphaFoldDB" id="A0A9Q1CZI8"/>
<dbReference type="CDD" id="cd00761">
    <property type="entry name" value="Glyco_tranf_GTA_type"/>
    <property type="match status" value="1"/>
</dbReference>
<organism evidence="2 3">
    <name type="scientific">Conger conger</name>
    <name type="common">Conger eel</name>
    <name type="synonym">Muraena conger</name>
    <dbReference type="NCBI Taxonomy" id="82655"/>
    <lineage>
        <taxon>Eukaryota</taxon>
        <taxon>Metazoa</taxon>
        <taxon>Chordata</taxon>
        <taxon>Craniata</taxon>
        <taxon>Vertebrata</taxon>
        <taxon>Euteleostomi</taxon>
        <taxon>Actinopterygii</taxon>
        <taxon>Neopterygii</taxon>
        <taxon>Teleostei</taxon>
        <taxon>Anguilliformes</taxon>
        <taxon>Congridae</taxon>
        <taxon>Conger</taxon>
    </lineage>
</organism>
<accession>A0A9Q1CZI8</accession>
<proteinExistence type="predicted"/>
<gene>
    <name evidence="2" type="ORF">COCON_G00202190</name>
</gene>
<dbReference type="PANTHER" id="PTHR15046:SF2">
    <property type="entry name" value="BETA-1,4 N-ACETYLGALACTOSAMINYLTRANSFERASE 2"/>
    <property type="match status" value="1"/>
</dbReference>
<feature type="domain" description="Glycosyltransferase 2-like" evidence="1">
    <location>
        <begin position="286"/>
        <end position="389"/>
    </location>
</feature>
<evidence type="ECO:0000313" key="3">
    <source>
        <dbReference type="Proteomes" id="UP001152803"/>
    </source>
</evidence>
<dbReference type="GO" id="GO:0008376">
    <property type="term" value="F:acetylgalactosaminyltransferase activity"/>
    <property type="evidence" value="ECO:0007669"/>
    <property type="project" value="TreeGrafter"/>
</dbReference>
<dbReference type="SUPFAM" id="SSF53448">
    <property type="entry name" value="Nucleotide-diphospho-sugar transferases"/>
    <property type="match status" value="1"/>
</dbReference>
<dbReference type="InterPro" id="IPR001173">
    <property type="entry name" value="Glyco_trans_2-like"/>
</dbReference>
<keyword evidence="3" id="KW-1185">Reference proteome</keyword>
<name>A0A9Q1CZI8_CONCO</name>
<dbReference type="Proteomes" id="UP001152803">
    <property type="component" value="Unassembled WGS sequence"/>
</dbReference>
<dbReference type="PANTHER" id="PTHR15046">
    <property type="entry name" value="GLYCO_TRANS_2-LIKE DOMAIN-CONTAINING PROTEIN"/>
    <property type="match status" value="1"/>
</dbReference>
<protein>
    <recommendedName>
        <fullName evidence="1">Glycosyltransferase 2-like domain-containing protein</fullName>
    </recommendedName>
</protein>
<dbReference type="EMBL" id="JAFJMO010000016">
    <property type="protein sequence ID" value="KAJ8253607.1"/>
    <property type="molecule type" value="Genomic_DNA"/>
</dbReference>
<dbReference type="OrthoDB" id="2139606at2759"/>
<reference evidence="2" key="1">
    <citation type="journal article" date="2023" name="Science">
        <title>Genome structures resolve the early diversification of teleost fishes.</title>
        <authorList>
            <person name="Parey E."/>
            <person name="Louis A."/>
            <person name="Montfort J."/>
            <person name="Bouchez O."/>
            <person name="Roques C."/>
            <person name="Iampietro C."/>
            <person name="Lluch J."/>
            <person name="Castinel A."/>
            <person name="Donnadieu C."/>
            <person name="Desvignes T."/>
            <person name="Floi Bucao C."/>
            <person name="Jouanno E."/>
            <person name="Wen M."/>
            <person name="Mejri S."/>
            <person name="Dirks R."/>
            <person name="Jansen H."/>
            <person name="Henkel C."/>
            <person name="Chen W.J."/>
            <person name="Zahm M."/>
            <person name="Cabau C."/>
            <person name="Klopp C."/>
            <person name="Thompson A.W."/>
            <person name="Robinson-Rechavi M."/>
            <person name="Braasch I."/>
            <person name="Lecointre G."/>
            <person name="Bobe J."/>
            <person name="Postlethwait J.H."/>
            <person name="Berthelot C."/>
            <person name="Roest Crollius H."/>
            <person name="Guiguen Y."/>
        </authorList>
    </citation>
    <scope>NUCLEOTIDE SEQUENCE</scope>
    <source>
        <strain evidence="2">Concon-B</strain>
    </source>
</reference>